<feature type="compositionally biased region" description="Polar residues" evidence="6">
    <location>
        <begin position="108"/>
        <end position="121"/>
    </location>
</feature>
<feature type="compositionally biased region" description="Basic and acidic residues" evidence="6">
    <location>
        <begin position="22"/>
        <end position="36"/>
    </location>
</feature>
<dbReference type="OrthoDB" id="186625at2759"/>
<dbReference type="PANTHER" id="PTHR46212">
    <property type="entry name" value="PEFLIN"/>
    <property type="match status" value="1"/>
</dbReference>
<keyword evidence="5" id="KW-0106">Calcium</keyword>
<accession>A0A1G4MDA6</accession>
<dbReference type="STRING" id="4955.A0A1G4MDA6"/>
<dbReference type="EMBL" id="LT598488">
    <property type="protein sequence ID" value="SCW01764.1"/>
    <property type="molecule type" value="Genomic_DNA"/>
</dbReference>
<dbReference type="GO" id="GO:0005737">
    <property type="term" value="C:cytoplasm"/>
    <property type="evidence" value="ECO:0007669"/>
    <property type="project" value="UniProtKB-SubCell"/>
</dbReference>
<evidence type="ECO:0000313" key="9">
    <source>
        <dbReference type="Proteomes" id="UP000190831"/>
    </source>
</evidence>
<evidence type="ECO:0000259" key="7">
    <source>
        <dbReference type="PROSITE" id="PS50222"/>
    </source>
</evidence>
<dbReference type="InterPro" id="IPR011992">
    <property type="entry name" value="EF-hand-dom_pair"/>
</dbReference>
<feature type="region of interest" description="Disordered" evidence="6">
    <location>
        <begin position="1"/>
        <end position="86"/>
    </location>
</feature>
<keyword evidence="3" id="KW-0479">Metal-binding</keyword>
<feature type="domain" description="EF-hand" evidence="7">
    <location>
        <begin position="180"/>
        <end position="215"/>
    </location>
</feature>
<protein>
    <submittedName>
        <fullName evidence="8">LAFE_0E06744g1_1</fullName>
    </submittedName>
</protein>
<dbReference type="PROSITE" id="PS50222">
    <property type="entry name" value="EF_HAND_2"/>
    <property type="match status" value="1"/>
</dbReference>
<feature type="compositionally biased region" description="Polar residues" evidence="6">
    <location>
        <begin position="54"/>
        <end position="81"/>
    </location>
</feature>
<proteinExistence type="predicted"/>
<dbReference type="InterPro" id="IPR002048">
    <property type="entry name" value="EF_hand_dom"/>
</dbReference>
<evidence type="ECO:0000256" key="4">
    <source>
        <dbReference type="ARBA" id="ARBA00022737"/>
    </source>
</evidence>
<feature type="compositionally biased region" description="Polar residues" evidence="6">
    <location>
        <begin position="167"/>
        <end position="177"/>
    </location>
</feature>
<dbReference type="AlphaFoldDB" id="A0A1G4MDA6"/>
<keyword evidence="2" id="KW-0963">Cytoplasm</keyword>
<feature type="region of interest" description="Disordered" evidence="6">
    <location>
        <begin position="103"/>
        <end position="178"/>
    </location>
</feature>
<comment type="subcellular location">
    <subcellularLocation>
        <location evidence="1">Cytoplasm</location>
    </subcellularLocation>
</comment>
<evidence type="ECO:0000313" key="8">
    <source>
        <dbReference type="EMBL" id="SCW01764.1"/>
    </source>
</evidence>
<evidence type="ECO:0000256" key="5">
    <source>
        <dbReference type="ARBA" id="ARBA00022837"/>
    </source>
</evidence>
<evidence type="ECO:0000256" key="6">
    <source>
        <dbReference type="SAM" id="MobiDB-lite"/>
    </source>
</evidence>
<organism evidence="8 9">
    <name type="scientific">Lachancea fermentati</name>
    <name type="common">Zygosaccharomyces fermentati</name>
    <dbReference type="NCBI Taxonomy" id="4955"/>
    <lineage>
        <taxon>Eukaryota</taxon>
        <taxon>Fungi</taxon>
        <taxon>Dikarya</taxon>
        <taxon>Ascomycota</taxon>
        <taxon>Saccharomycotina</taxon>
        <taxon>Saccharomycetes</taxon>
        <taxon>Saccharomycetales</taxon>
        <taxon>Saccharomycetaceae</taxon>
        <taxon>Lachancea</taxon>
    </lineage>
</organism>
<dbReference type="Gene3D" id="1.10.238.10">
    <property type="entry name" value="EF-hand"/>
    <property type="match status" value="1"/>
</dbReference>
<dbReference type="OMA" id="FTNSNAM"/>
<gene>
    <name evidence="8" type="ORF">LAFE_0E06744G</name>
</gene>
<dbReference type="CDD" id="cd16180">
    <property type="entry name" value="EFh_PEF_Group_I"/>
    <property type="match status" value="1"/>
</dbReference>
<dbReference type="SUPFAM" id="SSF47473">
    <property type="entry name" value="EF-hand"/>
    <property type="match status" value="1"/>
</dbReference>
<keyword evidence="9" id="KW-1185">Reference proteome</keyword>
<reference evidence="9" key="1">
    <citation type="submission" date="2016-03" db="EMBL/GenBank/DDBJ databases">
        <authorList>
            <person name="Devillers H."/>
        </authorList>
    </citation>
    <scope>NUCLEOTIDE SEQUENCE [LARGE SCALE GENOMIC DNA]</scope>
</reference>
<feature type="compositionally biased region" description="Polar residues" evidence="6">
    <location>
        <begin position="151"/>
        <end position="160"/>
    </location>
</feature>
<dbReference type="PANTHER" id="PTHR46212:SF3">
    <property type="entry name" value="GH27120P"/>
    <property type="match status" value="1"/>
</dbReference>
<dbReference type="GO" id="GO:0005509">
    <property type="term" value="F:calcium ion binding"/>
    <property type="evidence" value="ECO:0007669"/>
    <property type="project" value="InterPro"/>
</dbReference>
<name>A0A1G4MDA6_LACFM</name>
<sequence length="358" mass="40711">MCPKKLNYAGGDNLPLYATPEEAMRESKKREEEERRRRQIKYDMNGGRAGAYPQSINSRVHSAPTSSLNNNVPRVQSQGMPQQYPMGALPQQHYIQPQPAHQGLPINQYVSSNGSRASSNGYAPVVPQQPSKSRRVPPPRAPQWAMPSPVLAQNSSSPSGQGVPRNSMGSIESNPQQDAHDVQIATQLFHNHDIRNNGRLTAEELQNLLQNDDNTHFCISSVDALINLFGASRFGTVNLNEFISLYKRVKKWRKVYVDNDINRSFTISVSEFHNCLQELGYLVPFNVSEKLFDQYSEFIDPNKNGKELKFDKFVETLVWLMRLTKVFRKYDDNQEGVATIHYKDFIDVALYLGRFLPH</sequence>
<keyword evidence="4" id="KW-0677">Repeat</keyword>
<evidence type="ECO:0000256" key="1">
    <source>
        <dbReference type="ARBA" id="ARBA00004496"/>
    </source>
</evidence>
<evidence type="ECO:0000256" key="3">
    <source>
        <dbReference type="ARBA" id="ARBA00022723"/>
    </source>
</evidence>
<dbReference type="Pfam" id="PF13499">
    <property type="entry name" value="EF-hand_7"/>
    <property type="match status" value="1"/>
</dbReference>
<evidence type="ECO:0000256" key="2">
    <source>
        <dbReference type="ARBA" id="ARBA00022490"/>
    </source>
</evidence>
<dbReference type="Proteomes" id="UP000190831">
    <property type="component" value="Chromosome E"/>
</dbReference>
<dbReference type="InterPro" id="IPR051426">
    <property type="entry name" value="Peflin/Sorcin_CaBP"/>
</dbReference>